<dbReference type="Proteomes" id="UP000031563">
    <property type="component" value="Unassembled WGS sequence"/>
</dbReference>
<name>A0A0F5HWN3_BACTR</name>
<dbReference type="EMBL" id="JWIR02000051">
    <property type="protein sequence ID" value="KKB37691.1"/>
    <property type="molecule type" value="Genomic_DNA"/>
</dbReference>
<dbReference type="AlphaFoldDB" id="A0A0F5HWN3"/>
<sequence length="81" mass="9272">MAMCPLCNAFKELEMYCPECHSQLDDSGKVSDFLDPYGHYNDEETVKMGDGYPNTAKDEICPHLMYCNECGYDKVAFIQEE</sequence>
<evidence type="ECO:0000313" key="2">
    <source>
        <dbReference type="Proteomes" id="UP000031563"/>
    </source>
</evidence>
<gene>
    <name evidence="1" type="ORF">QY95_02801</name>
</gene>
<accession>A0A0F5HWN3</accession>
<keyword evidence="2" id="KW-1185">Reference proteome</keyword>
<proteinExistence type="predicted"/>
<reference evidence="1" key="1">
    <citation type="submission" date="2015-02" db="EMBL/GenBank/DDBJ databases">
        <title>Genome Assembly of Bacillaceae bacterium MTCC 8252.</title>
        <authorList>
            <person name="Verma A."/>
            <person name="Khatri I."/>
            <person name="Mual P."/>
            <person name="Subramanian S."/>
            <person name="Krishnamurthi S."/>
        </authorList>
    </citation>
    <scope>NUCLEOTIDE SEQUENCE [LARGE SCALE GENOMIC DNA]</scope>
    <source>
        <strain evidence="1">MTCC 8252</strain>
    </source>
</reference>
<protein>
    <submittedName>
        <fullName evidence="1">Uncharacterized protein</fullName>
    </submittedName>
</protein>
<dbReference type="RefSeq" id="WP_040047720.1">
    <property type="nucleotide sequence ID" value="NZ_JWIR02000051.1"/>
</dbReference>
<dbReference type="OrthoDB" id="1683552at2"/>
<evidence type="ECO:0000313" key="1">
    <source>
        <dbReference type="EMBL" id="KKB37691.1"/>
    </source>
</evidence>
<dbReference type="STRING" id="1221996.QY95_02801"/>
<organism evidence="1 2">
    <name type="scientific">Bacillus thermotolerans</name>
    <name type="common">Quasibacillus thermotolerans</name>
    <dbReference type="NCBI Taxonomy" id="1221996"/>
    <lineage>
        <taxon>Bacteria</taxon>
        <taxon>Bacillati</taxon>
        <taxon>Bacillota</taxon>
        <taxon>Bacilli</taxon>
        <taxon>Bacillales</taxon>
        <taxon>Bacillaceae</taxon>
        <taxon>Bacillus</taxon>
    </lineage>
</organism>
<comment type="caution">
    <text evidence="1">The sequence shown here is derived from an EMBL/GenBank/DDBJ whole genome shotgun (WGS) entry which is preliminary data.</text>
</comment>